<keyword evidence="2" id="KW-0067">ATP-binding</keyword>
<dbReference type="SMART" id="SM00382">
    <property type="entry name" value="AAA"/>
    <property type="match status" value="1"/>
</dbReference>
<dbReference type="RefSeq" id="WP_185244546.1">
    <property type="nucleotide sequence ID" value="NZ_AP023213.1"/>
</dbReference>
<dbReference type="GO" id="GO:0005524">
    <property type="term" value="F:ATP binding"/>
    <property type="evidence" value="ECO:0007669"/>
    <property type="project" value="UniProtKB-KW"/>
</dbReference>
<dbReference type="Gene3D" id="1.10.8.60">
    <property type="match status" value="1"/>
</dbReference>
<dbReference type="Pfam" id="PF25601">
    <property type="entry name" value="AAA_lid_14"/>
    <property type="match status" value="1"/>
</dbReference>
<evidence type="ECO:0000313" key="9">
    <source>
        <dbReference type="EMBL" id="BCG46311.1"/>
    </source>
</evidence>
<accession>A0A6S6M3R5</accession>
<dbReference type="SUPFAM" id="SSF52172">
    <property type="entry name" value="CheY-like"/>
    <property type="match status" value="1"/>
</dbReference>
<dbReference type="InterPro" id="IPR002197">
    <property type="entry name" value="HTH_Fis"/>
</dbReference>
<dbReference type="Gene3D" id="3.40.50.2300">
    <property type="match status" value="1"/>
</dbReference>
<dbReference type="Pfam" id="PF00072">
    <property type="entry name" value="Response_reg"/>
    <property type="match status" value="1"/>
</dbReference>
<dbReference type="Pfam" id="PF00158">
    <property type="entry name" value="Sigma54_activat"/>
    <property type="match status" value="1"/>
</dbReference>
<dbReference type="InterPro" id="IPR025943">
    <property type="entry name" value="Sigma_54_int_dom_ATP-bd_2"/>
</dbReference>
<dbReference type="Gene3D" id="1.10.10.60">
    <property type="entry name" value="Homeodomain-like"/>
    <property type="match status" value="1"/>
</dbReference>
<dbReference type="SUPFAM" id="SSF52540">
    <property type="entry name" value="P-loop containing nucleoside triphosphate hydrolases"/>
    <property type="match status" value="1"/>
</dbReference>
<keyword evidence="10" id="KW-1185">Reference proteome</keyword>
<dbReference type="PANTHER" id="PTHR32071:SF13">
    <property type="entry name" value="RESPONSE REGULATOR HSFA"/>
    <property type="match status" value="1"/>
</dbReference>
<dbReference type="EMBL" id="AP023213">
    <property type="protein sequence ID" value="BCG46311.1"/>
    <property type="molecule type" value="Genomic_DNA"/>
</dbReference>
<dbReference type="PANTHER" id="PTHR32071">
    <property type="entry name" value="TRANSCRIPTIONAL REGULATORY PROTEIN"/>
    <property type="match status" value="1"/>
</dbReference>
<dbReference type="InterPro" id="IPR003593">
    <property type="entry name" value="AAA+_ATPase"/>
</dbReference>
<evidence type="ECO:0000256" key="4">
    <source>
        <dbReference type="ARBA" id="ARBA00023125"/>
    </source>
</evidence>
<dbReference type="GO" id="GO:0006355">
    <property type="term" value="P:regulation of DNA-templated transcription"/>
    <property type="evidence" value="ECO:0007669"/>
    <property type="project" value="InterPro"/>
</dbReference>
<dbReference type="PROSITE" id="PS50045">
    <property type="entry name" value="SIGMA54_INTERACT_4"/>
    <property type="match status" value="1"/>
</dbReference>
<evidence type="ECO:0000256" key="1">
    <source>
        <dbReference type="ARBA" id="ARBA00022741"/>
    </source>
</evidence>
<evidence type="ECO:0000256" key="5">
    <source>
        <dbReference type="ARBA" id="ARBA00023163"/>
    </source>
</evidence>
<sequence length="458" mass="50257">MKSGRATPLPVVLVDDDEGMLMVYAMLLKGHGIGPVMAFDDGAQLLPFLRRNEAAAVVLDLSLPTVNGKELLERVVEEFPQLPVMVSTAAAEVGQAVSCMRAGACDYLVKPIDNLVFLAAIDRALGLARGPAHHWERETAFPEIITENRQMLALLRRTKAVSRSGQPVLVTGETGVGKELFAEAVHRFGGSRGEFVTVNVAGLDDAVFSDTLFGHRKGAFTGAQQNRDGLIRRAAGGTLFLDEIGELPELSQIKLLRLIQEHEYLPLGCDTPAFSDAGIVVATNRELKRLLEQGRLREDLYYRLCCHQIHVPPLRERSGDIPLLLDHFVAQAARRMGKAKPSYPPELPRMLERYHFPGNVRELQAMVYDAVALHEKGSLPLSSFRKRIDASSGDARLTAEEESVTVTFHGFPSMKEAQTLLISEALRMSNGNQGEAASLLGISRQALNNRLRRKAGMP</sequence>
<dbReference type="SMART" id="SM00448">
    <property type="entry name" value="REC"/>
    <property type="match status" value="1"/>
</dbReference>
<keyword evidence="3" id="KW-0805">Transcription regulation</keyword>
<dbReference type="InterPro" id="IPR001789">
    <property type="entry name" value="Sig_transdc_resp-reg_receiver"/>
</dbReference>
<dbReference type="SUPFAM" id="SSF46689">
    <property type="entry name" value="Homeodomain-like"/>
    <property type="match status" value="1"/>
</dbReference>
<dbReference type="AlphaFoldDB" id="A0A6S6M3R5"/>
<dbReference type="GO" id="GO:0043565">
    <property type="term" value="F:sequence-specific DNA binding"/>
    <property type="evidence" value="ECO:0007669"/>
    <property type="project" value="InterPro"/>
</dbReference>
<dbReference type="PROSITE" id="PS00675">
    <property type="entry name" value="SIGMA54_INTERACT_1"/>
    <property type="match status" value="1"/>
</dbReference>
<feature type="domain" description="Sigma-54 factor interaction" evidence="7">
    <location>
        <begin position="144"/>
        <end position="372"/>
    </location>
</feature>
<dbReference type="Gene3D" id="3.40.50.300">
    <property type="entry name" value="P-loop containing nucleotide triphosphate hydrolases"/>
    <property type="match status" value="1"/>
</dbReference>
<dbReference type="PRINTS" id="PR01590">
    <property type="entry name" value="HTHFIS"/>
</dbReference>
<keyword evidence="4" id="KW-0238">DNA-binding</keyword>
<dbReference type="KEGG" id="gbn:GEOBRER4_10610"/>
<dbReference type="InterPro" id="IPR002078">
    <property type="entry name" value="Sigma_54_int"/>
</dbReference>
<dbReference type="PROSITE" id="PS00688">
    <property type="entry name" value="SIGMA54_INTERACT_3"/>
    <property type="match status" value="1"/>
</dbReference>
<evidence type="ECO:0000256" key="6">
    <source>
        <dbReference type="PROSITE-ProRule" id="PRU00169"/>
    </source>
</evidence>
<reference evidence="9 10" key="1">
    <citation type="submission" date="2020-06" db="EMBL/GenBank/DDBJ databases">
        <title>Interaction of electrochemicaly active bacteria, Geobacter bremensis R4 on different carbon anode.</title>
        <authorList>
            <person name="Meng L."/>
            <person name="Yoshida N."/>
        </authorList>
    </citation>
    <scope>NUCLEOTIDE SEQUENCE [LARGE SCALE GENOMIC DNA]</scope>
    <source>
        <strain evidence="9 10">R4</strain>
    </source>
</reference>
<dbReference type="CDD" id="cd00009">
    <property type="entry name" value="AAA"/>
    <property type="match status" value="1"/>
</dbReference>
<dbReference type="InterPro" id="IPR058031">
    <property type="entry name" value="AAA_lid_NorR"/>
</dbReference>
<feature type="domain" description="Response regulatory" evidence="8">
    <location>
        <begin position="10"/>
        <end position="125"/>
    </location>
</feature>
<dbReference type="Proteomes" id="UP000515472">
    <property type="component" value="Chromosome"/>
</dbReference>
<dbReference type="GO" id="GO:0000160">
    <property type="term" value="P:phosphorelay signal transduction system"/>
    <property type="evidence" value="ECO:0007669"/>
    <property type="project" value="InterPro"/>
</dbReference>
<keyword evidence="5" id="KW-0804">Transcription</keyword>
<dbReference type="PROSITE" id="PS00676">
    <property type="entry name" value="SIGMA54_INTERACT_2"/>
    <property type="match status" value="1"/>
</dbReference>
<evidence type="ECO:0000256" key="3">
    <source>
        <dbReference type="ARBA" id="ARBA00023015"/>
    </source>
</evidence>
<dbReference type="InterPro" id="IPR027417">
    <property type="entry name" value="P-loop_NTPase"/>
</dbReference>
<evidence type="ECO:0000256" key="2">
    <source>
        <dbReference type="ARBA" id="ARBA00022840"/>
    </source>
</evidence>
<dbReference type="InterPro" id="IPR025944">
    <property type="entry name" value="Sigma_54_int_dom_CS"/>
</dbReference>
<dbReference type="Pfam" id="PF02954">
    <property type="entry name" value="HTH_8"/>
    <property type="match status" value="1"/>
</dbReference>
<dbReference type="InterPro" id="IPR025662">
    <property type="entry name" value="Sigma_54_int_dom_ATP-bd_1"/>
</dbReference>
<dbReference type="PROSITE" id="PS50110">
    <property type="entry name" value="RESPONSE_REGULATORY"/>
    <property type="match status" value="1"/>
</dbReference>
<dbReference type="InterPro" id="IPR009057">
    <property type="entry name" value="Homeodomain-like_sf"/>
</dbReference>
<organism evidence="9 10">
    <name type="scientific">Citrifermentans bremense</name>
    <dbReference type="NCBI Taxonomy" id="60035"/>
    <lineage>
        <taxon>Bacteria</taxon>
        <taxon>Pseudomonadati</taxon>
        <taxon>Thermodesulfobacteriota</taxon>
        <taxon>Desulfuromonadia</taxon>
        <taxon>Geobacterales</taxon>
        <taxon>Geobacteraceae</taxon>
        <taxon>Citrifermentans</taxon>
    </lineage>
</organism>
<protein>
    <submittedName>
        <fullName evidence="9">Two component, sigma54 specific, transcriptional regulator, Fis family</fullName>
    </submittedName>
</protein>
<evidence type="ECO:0000259" key="8">
    <source>
        <dbReference type="PROSITE" id="PS50110"/>
    </source>
</evidence>
<feature type="modified residue" description="4-aspartylphosphate" evidence="6">
    <location>
        <position position="60"/>
    </location>
</feature>
<keyword evidence="6" id="KW-0597">Phosphoprotein</keyword>
<name>A0A6S6M3R5_9BACT</name>
<dbReference type="FunFam" id="3.40.50.300:FF:000006">
    <property type="entry name" value="DNA-binding transcriptional regulator NtrC"/>
    <property type="match status" value="1"/>
</dbReference>
<dbReference type="InterPro" id="IPR011006">
    <property type="entry name" value="CheY-like_superfamily"/>
</dbReference>
<evidence type="ECO:0000313" key="10">
    <source>
        <dbReference type="Proteomes" id="UP000515472"/>
    </source>
</evidence>
<evidence type="ECO:0000259" key="7">
    <source>
        <dbReference type="PROSITE" id="PS50045"/>
    </source>
</evidence>
<gene>
    <name evidence="9" type="ORF">GEOBRER4_n1102</name>
</gene>
<proteinExistence type="predicted"/>
<keyword evidence="1" id="KW-0547">Nucleotide-binding</keyword>